<comment type="caution">
    <text evidence="1">The sequence shown here is derived from an EMBL/GenBank/DDBJ whole genome shotgun (WGS) entry which is preliminary data.</text>
</comment>
<accession>A0ACB8T1R5</accession>
<dbReference type="Proteomes" id="UP000814140">
    <property type="component" value="Unassembled WGS sequence"/>
</dbReference>
<organism evidence="1 2">
    <name type="scientific">Artomyces pyxidatus</name>
    <dbReference type="NCBI Taxonomy" id="48021"/>
    <lineage>
        <taxon>Eukaryota</taxon>
        <taxon>Fungi</taxon>
        <taxon>Dikarya</taxon>
        <taxon>Basidiomycota</taxon>
        <taxon>Agaricomycotina</taxon>
        <taxon>Agaricomycetes</taxon>
        <taxon>Russulales</taxon>
        <taxon>Auriscalpiaceae</taxon>
        <taxon>Artomyces</taxon>
    </lineage>
</organism>
<keyword evidence="2" id="KW-1185">Reference proteome</keyword>
<evidence type="ECO:0000313" key="1">
    <source>
        <dbReference type="EMBL" id="KAI0062322.1"/>
    </source>
</evidence>
<evidence type="ECO:0000313" key="2">
    <source>
        <dbReference type="Proteomes" id="UP000814140"/>
    </source>
</evidence>
<reference evidence="1" key="2">
    <citation type="journal article" date="2022" name="New Phytol.">
        <title>Evolutionary transition to the ectomycorrhizal habit in the genomes of a hyperdiverse lineage of mushroom-forming fungi.</title>
        <authorList>
            <person name="Looney B."/>
            <person name="Miyauchi S."/>
            <person name="Morin E."/>
            <person name="Drula E."/>
            <person name="Courty P.E."/>
            <person name="Kohler A."/>
            <person name="Kuo A."/>
            <person name="LaButti K."/>
            <person name="Pangilinan J."/>
            <person name="Lipzen A."/>
            <person name="Riley R."/>
            <person name="Andreopoulos W."/>
            <person name="He G."/>
            <person name="Johnson J."/>
            <person name="Nolan M."/>
            <person name="Tritt A."/>
            <person name="Barry K.W."/>
            <person name="Grigoriev I.V."/>
            <person name="Nagy L.G."/>
            <person name="Hibbett D."/>
            <person name="Henrissat B."/>
            <person name="Matheny P.B."/>
            <person name="Labbe J."/>
            <person name="Martin F.M."/>
        </authorList>
    </citation>
    <scope>NUCLEOTIDE SEQUENCE</scope>
    <source>
        <strain evidence="1">HHB10654</strain>
    </source>
</reference>
<proteinExistence type="predicted"/>
<gene>
    <name evidence="1" type="ORF">BV25DRAFT_1804263</name>
</gene>
<protein>
    <submittedName>
        <fullName evidence="1">Uncharacterized protein</fullName>
    </submittedName>
</protein>
<reference evidence="1" key="1">
    <citation type="submission" date="2021-03" db="EMBL/GenBank/DDBJ databases">
        <authorList>
            <consortium name="DOE Joint Genome Institute"/>
            <person name="Ahrendt S."/>
            <person name="Looney B.P."/>
            <person name="Miyauchi S."/>
            <person name="Morin E."/>
            <person name="Drula E."/>
            <person name="Courty P.E."/>
            <person name="Chicoki N."/>
            <person name="Fauchery L."/>
            <person name="Kohler A."/>
            <person name="Kuo A."/>
            <person name="Labutti K."/>
            <person name="Pangilinan J."/>
            <person name="Lipzen A."/>
            <person name="Riley R."/>
            <person name="Andreopoulos W."/>
            <person name="He G."/>
            <person name="Johnson J."/>
            <person name="Barry K.W."/>
            <person name="Grigoriev I.V."/>
            <person name="Nagy L."/>
            <person name="Hibbett D."/>
            <person name="Henrissat B."/>
            <person name="Matheny P.B."/>
            <person name="Labbe J."/>
            <person name="Martin F."/>
        </authorList>
    </citation>
    <scope>NUCLEOTIDE SEQUENCE</scope>
    <source>
        <strain evidence="1">HHB10654</strain>
    </source>
</reference>
<sequence>MASPHSLPYSASVPTINFTNRPSQLPSSLSTVGVSSRFEGSPVPGGRLRSGSGSTGHKRSGSNISSASRARPTVEPQSPSRKSFGAPASTSTHAAGILPSASFFRPSRPNQPPLPYLEESRRSSVASSHGVAFLGSSLQLQPLPQDVSYDSDASGSMQGPTSDMQHTSGARTSAEDTVRPQLPAKHTKYSREPLLPVGMPGRTRAGSVATQHSQTKPSLSKTALERSAAKTSTGAGARVRDSFERLTRGLSLEIVRRSLSGSQTANGRTTFEAKRFEDEVYKASASPPPPLPSTSFIPYPPGGESLSAVPRRDAKNVRFVRNHELHPSRNRWLFGGRMLTGGDSPWAFIGTLALVFGISGVWFGTTCVWWWHNESPAVAIIGAYMCLLTISLMLSTAFTDPGILPRNLDPDPPYPATSPSDGGVRVPLPRDLKLRSGVVRVKYCTTCQTYRPPRSSHCKMCDNCVDGCDHHCQWVNNCVGRRNYTYFFSLLLVVTLTLCLVIVTSALHLYLLTRMQHLDFRHAISSGAGSAVAFSISVVVIWPVGALLSYHMRLLFLNITTIEQIRNSAHKSLVPGPPPPNPFAHSSWRGNVADVLCRPGGFSWLQPRAVATEDKRAVNPGLAQRAYPEGYDVDLEGAGNGGRGF</sequence>
<name>A0ACB8T1R5_9AGAM</name>
<dbReference type="EMBL" id="MU277208">
    <property type="protein sequence ID" value="KAI0062322.1"/>
    <property type="molecule type" value="Genomic_DNA"/>
</dbReference>